<dbReference type="Proteomes" id="UP000002668">
    <property type="component" value="Genome"/>
</dbReference>
<organism evidence="2 3">
    <name type="scientific">Leptosphaeria maculans (strain JN3 / isolate v23.1.3 / race Av1-4-5-6-7-8)</name>
    <name type="common">Blackleg fungus</name>
    <name type="synonym">Phoma lingam</name>
    <dbReference type="NCBI Taxonomy" id="985895"/>
    <lineage>
        <taxon>Eukaryota</taxon>
        <taxon>Fungi</taxon>
        <taxon>Dikarya</taxon>
        <taxon>Ascomycota</taxon>
        <taxon>Pezizomycotina</taxon>
        <taxon>Dothideomycetes</taxon>
        <taxon>Pleosporomycetidae</taxon>
        <taxon>Pleosporales</taxon>
        <taxon>Pleosporineae</taxon>
        <taxon>Leptosphaeriaceae</taxon>
        <taxon>Plenodomus</taxon>
        <taxon>Plenodomus lingam/Leptosphaeria maculans species complex</taxon>
    </lineage>
</organism>
<accession>E5AFD5</accession>
<reference evidence="3" key="1">
    <citation type="journal article" date="2011" name="Nat. Commun.">
        <title>Effector diversification within compartments of the Leptosphaeria maculans genome affected by Repeat-Induced Point mutations.</title>
        <authorList>
            <person name="Rouxel T."/>
            <person name="Grandaubert J."/>
            <person name="Hane J.K."/>
            <person name="Hoede C."/>
            <person name="van de Wouw A.P."/>
            <person name="Couloux A."/>
            <person name="Dominguez V."/>
            <person name="Anthouard V."/>
            <person name="Bally P."/>
            <person name="Bourras S."/>
            <person name="Cozijnsen A.J."/>
            <person name="Ciuffetti L.M."/>
            <person name="Degrave A."/>
            <person name="Dilmaghani A."/>
            <person name="Duret L."/>
            <person name="Fudal I."/>
            <person name="Goodwin S.B."/>
            <person name="Gout L."/>
            <person name="Glaser N."/>
            <person name="Linglin J."/>
            <person name="Kema G.H.J."/>
            <person name="Lapalu N."/>
            <person name="Lawrence C.B."/>
            <person name="May K."/>
            <person name="Meyer M."/>
            <person name="Ollivier B."/>
            <person name="Poulain J."/>
            <person name="Schoch C.L."/>
            <person name="Simon A."/>
            <person name="Spatafora J.W."/>
            <person name="Stachowiak A."/>
            <person name="Turgeon B.G."/>
            <person name="Tyler B.M."/>
            <person name="Vincent D."/>
            <person name="Weissenbach J."/>
            <person name="Amselem J."/>
            <person name="Quesneville H."/>
            <person name="Oliver R.P."/>
            <person name="Wincker P."/>
            <person name="Balesdent M.-H."/>
            <person name="Howlett B.J."/>
        </authorList>
    </citation>
    <scope>NUCLEOTIDE SEQUENCE [LARGE SCALE GENOMIC DNA]</scope>
    <source>
        <strain evidence="3">JN3 / isolate v23.1.3 / race Av1-4-5-6-7-8</strain>
    </source>
</reference>
<evidence type="ECO:0000313" key="3">
    <source>
        <dbReference type="Proteomes" id="UP000002668"/>
    </source>
</evidence>
<evidence type="ECO:0000256" key="1">
    <source>
        <dbReference type="SAM" id="SignalP"/>
    </source>
</evidence>
<evidence type="ECO:0000313" key="2">
    <source>
        <dbReference type="EMBL" id="CBY01924.1"/>
    </source>
</evidence>
<protein>
    <submittedName>
        <fullName evidence="2">Predicted protein</fullName>
    </submittedName>
</protein>
<sequence>MSVAKARLQLAFMWVFCFFLEQVGHMDCAEEETANYHLWITYHRLRITTASGLLPPRDSHHLQMPTASRYPSPPEYHRLQIPTASGFPPPPDSHRLWITTASGLPPPLDYHRF</sequence>
<dbReference type="VEuPathDB" id="FungiDB:LEMA_P007110.1"/>
<dbReference type="HOGENOM" id="CLU_2133977_0_0_1"/>
<gene>
    <name evidence="2" type="ORF">LEMA_P007110.1</name>
</gene>
<dbReference type="AlphaFoldDB" id="E5AFD5"/>
<feature type="signal peptide" evidence="1">
    <location>
        <begin position="1"/>
        <end position="25"/>
    </location>
</feature>
<keyword evidence="3" id="KW-1185">Reference proteome</keyword>
<keyword evidence="1" id="KW-0732">Signal</keyword>
<dbReference type="InParanoid" id="E5AFD5"/>
<dbReference type="EMBL" id="FP929139">
    <property type="protein sequence ID" value="CBY01924.1"/>
    <property type="molecule type" value="Genomic_DNA"/>
</dbReference>
<name>E5AFD5_LEPMJ</name>
<feature type="chain" id="PRO_5003195278" evidence="1">
    <location>
        <begin position="26"/>
        <end position="113"/>
    </location>
</feature>
<proteinExistence type="predicted"/>